<gene>
    <name evidence="2" type="ORF">ABN611_36565</name>
</gene>
<keyword evidence="1" id="KW-0812">Transmembrane</keyword>
<keyword evidence="1" id="KW-0472">Membrane</keyword>
<dbReference type="EMBL" id="CP158165">
    <property type="protein sequence ID" value="XBV24060.1"/>
    <property type="molecule type" value="Genomic_DNA"/>
</dbReference>
<protein>
    <recommendedName>
        <fullName evidence="3">PH domain-containing protein</fullName>
    </recommendedName>
</protein>
<evidence type="ECO:0000256" key="1">
    <source>
        <dbReference type="SAM" id="Phobius"/>
    </source>
</evidence>
<reference evidence="2" key="1">
    <citation type="submission" date="2024-06" db="EMBL/GenBank/DDBJ databases">
        <title>Kribbella sp. strain HUAS MG21 genome sequences.</title>
        <authorList>
            <person name="Mo P."/>
        </authorList>
    </citation>
    <scope>NUCLEOTIDE SEQUENCE</scope>
    <source>
        <strain evidence="2">HUAS MG21</strain>
    </source>
</reference>
<dbReference type="AlphaFoldDB" id="A0AAU7TBH0"/>
<accession>A0AAU7TBH0</accession>
<feature type="transmembrane region" description="Helical" evidence="1">
    <location>
        <begin position="121"/>
        <end position="143"/>
    </location>
</feature>
<evidence type="ECO:0008006" key="3">
    <source>
        <dbReference type="Google" id="ProtNLM"/>
    </source>
</evidence>
<proteinExistence type="predicted"/>
<dbReference type="RefSeq" id="WP_350276886.1">
    <property type="nucleotide sequence ID" value="NZ_CP158165.1"/>
</dbReference>
<evidence type="ECO:0000313" key="2">
    <source>
        <dbReference type="EMBL" id="XBV24060.1"/>
    </source>
</evidence>
<keyword evidence="1" id="KW-1133">Transmembrane helix</keyword>
<sequence length="145" mass="15008">MIVGTGAAIIAGTLLVMNLGVRPRVRGQYLEVSTMIGRQALDLDNLIGARWQRSRGGSVSLRLSDDLTDVVLVVPLPPEVFPAVKEALSSAAARGVVLPQRVTTLFNLPAIPGAPRSGSSYLPLIVAFLAGSAVLGAVVGLIAGR</sequence>
<name>A0AAU7TBH0_9ACTN</name>
<organism evidence="2">
    <name type="scientific">Kribbella sp. HUAS MG21</name>
    <dbReference type="NCBI Taxonomy" id="3160966"/>
    <lineage>
        <taxon>Bacteria</taxon>
        <taxon>Bacillati</taxon>
        <taxon>Actinomycetota</taxon>
        <taxon>Actinomycetes</taxon>
        <taxon>Propionibacteriales</taxon>
        <taxon>Kribbellaceae</taxon>
        <taxon>Kribbella</taxon>
    </lineage>
</organism>